<protein>
    <submittedName>
        <fullName evidence="1">Uncharacterized protein</fullName>
    </submittedName>
</protein>
<dbReference type="AlphaFoldDB" id="A0A8F1IGD3"/>
<dbReference type="EMBL" id="MW265925">
    <property type="protein sequence ID" value="QWP89867.1"/>
    <property type="molecule type" value="Genomic_DNA"/>
</dbReference>
<dbReference type="SUPFAM" id="SSF47598">
    <property type="entry name" value="Ribbon-helix-helix"/>
    <property type="match status" value="1"/>
</dbReference>
<sequence length="51" mass="5880">MTEKKRITVSFTDTVSNDLERLVKESGLSKSGLLTVLIRDEIERKENDQKK</sequence>
<keyword evidence="1" id="KW-0614">Plasmid</keyword>
<name>A0A8F1IGD3_LATSK</name>
<organism evidence="1">
    <name type="scientific">Latilactobacillus sakei</name>
    <name type="common">Lactobacillus sakei</name>
    <dbReference type="NCBI Taxonomy" id="1599"/>
    <lineage>
        <taxon>Bacteria</taxon>
        <taxon>Bacillati</taxon>
        <taxon>Bacillota</taxon>
        <taxon>Bacilli</taxon>
        <taxon>Lactobacillales</taxon>
        <taxon>Lactobacillaceae</taxon>
        <taxon>Latilactobacillus</taxon>
    </lineage>
</organism>
<evidence type="ECO:0000313" key="1">
    <source>
        <dbReference type="EMBL" id="QWP89867.1"/>
    </source>
</evidence>
<accession>A0A8F1IGD3</accession>
<geneLocation type="plasmid" evidence="1">
    <name>unnamed4</name>
</geneLocation>
<proteinExistence type="predicted"/>
<dbReference type="InterPro" id="IPR013321">
    <property type="entry name" value="Arc_rbn_hlx_hlx"/>
</dbReference>
<dbReference type="GO" id="GO:0006355">
    <property type="term" value="P:regulation of DNA-templated transcription"/>
    <property type="evidence" value="ECO:0007669"/>
    <property type="project" value="InterPro"/>
</dbReference>
<dbReference type="InterPro" id="IPR010985">
    <property type="entry name" value="Ribbon_hlx_hlx"/>
</dbReference>
<reference evidence="1" key="1">
    <citation type="journal article" date="2020" name="Genes (Basel)">
        <title>The Complete Genome of Probiotic Lactobacillus sakei Derived from Plateau Yak Feces.</title>
        <authorList>
            <person name="Li K."/>
            <person name="Liu J."/>
            <person name="Zeng Z."/>
            <person name="Kulyar M.F."/>
            <person name="Wang Y."/>
            <person name="Li A."/>
            <person name="Bhutta Z.A."/>
            <person name="Aqib A.I."/>
            <person name="Shahzad M."/>
            <person name="Li J."/>
            <person name="Qi D."/>
        </authorList>
    </citation>
    <scope>NUCLEOTIDE SEQUENCE</scope>
    <source>
        <plasmid evidence="1">unnamed4</plasmid>
    </source>
</reference>
<dbReference type="Gene3D" id="1.10.1220.10">
    <property type="entry name" value="Met repressor-like"/>
    <property type="match status" value="1"/>
</dbReference>